<dbReference type="PANTHER" id="PTHR32015:SF4">
    <property type="entry name" value="LIPASE RELATED"/>
    <property type="match status" value="1"/>
</dbReference>
<dbReference type="AlphaFoldDB" id="A0A8R1DT32"/>
<keyword evidence="1" id="KW-0732">Signal</keyword>
<dbReference type="SUPFAM" id="SSF53474">
    <property type="entry name" value="alpha/beta-Hydrolases"/>
    <property type="match status" value="1"/>
</dbReference>
<keyword evidence="3" id="KW-1185">Reference proteome</keyword>
<dbReference type="OMA" id="NIIACSM"/>
<reference evidence="2" key="2">
    <citation type="submission" date="2022-06" db="UniProtKB">
        <authorList>
            <consortium name="EnsemblMetazoa"/>
        </authorList>
    </citation>
    <scope>IDENTIFICATION</scope>
    <source>
        <strain evidence="2">DF5081</strain>
    </source>
</reference>
<organism evidence="2 3">
    <name type="scientific">Caenorhabditis japonica</name>
    <dbReference type="NCBI Taxonomy" id="281687"/>
    <lineage>
        <taxon>Eukaryota</taxon>
        <taxon>Metazoa</taxon>
        <taxon>Ecdysozoa</taxon>
        <taxon>Nematoda</taxon>
        <taxon>Chromadorea</taxon>
        <taxon>Rhabditida</taxon>
        <taxon>Rhabditina</taxon>
        <taxon>Rhabditomorpha</taxon>
        <taxon>Rhabditoidea</taxon>
        <taxon>Rhabditidae</taxon>
        <taxon>Peloderinae</taxon>
        <taxon>Caenorhabditis</taxon>
    </lineage>
</organism>
<dbReference type="PANTHER" id="PTHR32015">
    <property type="entry name" value="FASTING INDUCED LIPASE"/>
    <property type="match status" value="1"/>
</dbReference>
<sequence length="285" mass="30525">MARSISAPVLLLALLLALFGASNAKFHTHFYNFLLGKFGKPIADDLLRPDLGTKGSFGGGNPNATGLPIVVVHGLAGYAGLSKKSLLNKYYSYGQPKGTVFATTYAKGKLMDSLQHGMQCDYVLKVRTLILAVHEYTNKPVNIIACSMGSPITRKAILGGHCIDSGVNLGRPINHLIHNYVSVAGANHGAILCSKQPFVNGVCSLTHGLDCRSKFFEEINSQPFQYGKNMFAIYSVADEVVGLRTTCGEMASPLEGATPIVKTRLLHGAVIGGTTEDQWRALQTS</sequence>
<dbReference type="Pfam" id="PF01674">
    <property type="entry name" value="Lipase_2"/>
    <property type="match status" value="1"/>
</dbReference>
<dbReference type="EnsemblMetazoa" id="CJA10167.1">
    <property type="protein sequence ID" value="CJA10167.1"/>
    <property type="gene ID" value="WBGene00129371"/>
</dbReference>
<dbReference type="GO" id="GO:0016298">
    <property type="term" value="F:lipase activity"/>
    <property type="evidence" value="ECO:0007669"/>
    <property type="project" value="TreeGrafter"/>
</dbReference>
<dbReference type="Gene3D" id="3.40.50.1820">
    <property type="entry name" value="alpha/beta hydrolase"/>
    <property type="match status" value="1"/>
</dbReference>
<proteinExistence type="predicted"/>
<feature type="signal peptide" evidence="1">
    <location>
        <begin position="1"/>
        <end position="24"/>
    </location>
</feature>
<name>A0A8R1DT32_CAEJA</name>
<evidence type="ECO:0000313" key="3">
    <source>
        <dbReference type="Proteomes" id="UP000005237"/>
    </source>
</evidence>
<dbReference type="GO" id="GO:0016042">
    <property type="term" value="P:lipid catabolic process"/>
    <property type="evidence" value="ECO:0007669"/>
    <property type="project" value="InterPro"/>
</dbReference>
<evidence type="ECO:0000313" key="2">
    <source>
        <dbReference type="EnsemblMetazoa" id="CJA10167.1"/>
    </source>
</evidence>
<feature type="chain" id="PRO_5035938375" description="Lipase" evidence="1">
    <location>
        <begin position="25"/>
        <end position="285"/>
    </location>
</feature>
<evidence type="ECO:0008006" key="4">
    <source>
        <dbReference type="Google" id="ProtNLM"/>
    </source>
</evidence>
<reference evidence="3" key="1">
    <citation type="submission" date="2010-08" db="EMBL/GenBank/DDBJ databases">
        <authorList>
            <consortium name="Caenorhabditis japonica Sequencing Consortium"/>
            <person name="Wilson R.K."/>
        </authorList>
    </citation>
    <scope>NUCLEOTIDE SEQUENCE [LARGE SCALE GENOMIC DNA]</scope>
    <source>
        <strain evidence="3">DF5081</strain>
    </source>
</reference>
<accession>A0A8R1DT32</accession>
<evidence type="ECO:0000256" key="1">
    <source>
        <dbReference type="SAM" id="SignalP"/>
    </source>
</evidence>
<dbReference type="InterPro" id="IPR002918">
    <property type="entry name" value="Lipase_EstA/Esterase_EstB"/>
</dbReference>
<protein>
    <recommendedName>
        <fullName evidence="4">Lipase</fullName>
    </recommendedName>
</protein>
<dbReference type="Proteomes" id="UP000005237">
    <property type="component" value="Unassembled WGS sequence"/>
</dbReference>
<dbReference type="InterPro" id="IPR029058">
    <property type="entry name" value="AB_hydrolase_fold"/>
</dbReference>